<gene>
    <name evidence="2" type="ORF">STAS_06970</name>
</gene>
<dbReference type="EMBL" id="BKCP01004405">
    <property type="protein sequence ID" value="GER30996.1"/>
    <property type="molecule type" value="Genomic_DNA"/>
</dbReference>
<keyword evidence="3" id="KW-1185">Reference proteome</keyword>
<reference evidence="3" key="1">
    <citation type="journal article" date="2019" name="Curr. Biol.">
        <title>Genome Sequence of Striga asiatica Provides Insight into the Evolution of Plant Parasitism.</title>
        <authorList>
            <person name="Yoshida S."/>
            <person name="Kim S."/>
            <person name="Wafula E.K."/>
            <person name="Tanskanen J."/>
            <person name="Kim Y.M."/>
            <person name="Honaas L."/>
            <person name="Yang Z."/>
            <person name="Spallek T."/>
            <person name="Conn C.E."/>
            <person name="Ichihashi Y."/>
            <person name="Cheong K."/>
            <person name="Cui S."/>
            <person name="Der J.P."/>
            <person name="Gundlach H."/>
            <person name="Jiao Y."/>
            <person name="Hori C."/>
            <person name="Ishida J.K."/>
            <person name="Kasahara H."/>
            <person name="Kiba T."/>
            <person name="Kim M.S."/>
            <person name="Koo N."/>
            <person name="Laohavisit A."/>
            <person name="Lee Y.H."/>
            <person name="Lumba S."/>
            <person name="McCourt P."/>
            <person name="Mortimer J.C."/>
            <person name="Mutuku J.M."/>
            <person name="Nomura T."/>
            <person name="Sasaki-Sekimoto Y."/>
            <person name="Seto Y."/>
            <person name="Wang Y."/>
            <person name="Wakatake T."/>
            <person name="Sakakibara H."/>
            <person name="Demura T."/>
            <person name="Yamaguchi S."/>
            <person name="Yoneyama K."/>
            <person name="Manabe R.I."/>
            <person name="Nelson D.C."/>
            <person name="Schulman A.H."/>
            <person name="Timko M.P."/>
            <person name="dePamphilis C.W."/>
            <person name="Choi D."/>
            <person name="Shirasu K."/>
        </authorList>
    </citation>
    <scope>NUCLEOTIDE SEQUENCE [LARGE SCALE GENOMIC DNA]</scope>
    <source>
        <strain evidence="3">cv. UVA1</strain>
    </source>
</reference>
<evidence type="ECO:0000256" key="1">
    <source>
        <dbReference type="SAM" id="MobiDB-lite"/>
    </source>
</evidence>
<comment type="caution">
    <text evidence="2">The sequence shown here is derived from an EMBL/GenBank/DDBJ whole genome shotgun (WGS) entry which is preliminary data.</text>
</comment>
<name>A0A5A7PEP8_STRAF</name>
<proteinExistence type="predicted"/>
<feature type="region of interest" description="Disordered" evidence="1">
    <location>
        <begin position="52"/>
        <end position="91"/>
    </location>
</feature>
<evidence type="ECO:0000313" key="3">
    <source>
        <dbReference type="Proteomes" id="UP000325081"/>
    </source>
</evidence>
<accession>A0A5A7PEP8</accession>
<dbReference type="Proteomes" id="UP000325081">
    <property type="component" value="Unassembled WGS sequence"/>
</dbReference>
<protein>
    <submittedName>
        <fullName evidence="2">Protein phosphatase 2A 55 kDa regulatory subunit B alpha isoform</fullName>
    </submittedName>
</protein>
<sequence>MAPTTVTQENRGKPRAASTVAIKALNPPPHPKNHSFQHVQCCVLLHGAESHTGKSSKTLRAEVYRSHRGSKSTSDPHKSILKHLPTPVNPYQTCTRQQKFTRSRFRVFDKLTKQRDFNEKKRGAEL</sequence>
<organism evidence="2 3">
    <name type="scientific">Striga asiatica</name>
    <name type="common">Asiatic witchweed</name>
    <name type="synonym">Buchnera asiatica</name>
    <dbReference type="NCBI Taxonomy" id="4170"/>
    <lineage>
        <taxon>Eukaryota</taxon>
        <taxon>Viridiplantae</taxon>
        <taxon>Streptophyta</taxon>
        <taxon>Embryophyta</taxon>
        <taxon>Tracheophyta</taxon>
        <taxon>Spermatophyta</taxon>
        <taxon>Magnoliopsida</taxon>
        <taxon>eudicotyledons</taxon>
        <taxon>Gunneridae</taxon>
        <taxon>Pentapetalae</taxon>
        <taxon>asterids</taxon>
        <taxon>lamiids</taxon>
        <taxon>Lamiales</taxon>
        <taxon>Orobanchaceae</taxon>
        <taxon>Buchnereae</taxon>
        <taxon>Striga</taxon>
    </lineage>
</organism>
<dbReference type="AlphaFoldDB" id="A0A5A7PEP8"/>
<evidence type="ECO:0000313" key="2">
    <source>
        <dbReference type="EMBL" id="GER30996.1"/>
    </source>
</evidence>